<keyword evidence="18" id="KW-1185">Reference proteome</keyword>
<evidence type="ECO:0000256" key="1">
    <source>
        <dbReference type="ARBA" id="ARBA00000151"/>
    </source>
</evidence>
<dbReference type="OrthoDB" id="9810880at2"/>
<comment type="catalytic activity">
    <reaction evidence="1">
        <text>4-amino-5-hydroxymethyl-2-methylpyrimidine + ATP = 4-amino-2-methyl-5-(phosphooxymethyl)pyrimidine + ADP + H(+)</text>
        <dbReference type="Rhea" id="RHEA:23096"/>
        <dbReference type="ChEBI" id="CHEBI:15378"/>
        <dbReference type="ChEBI" id="CHEBI:16892"/>
        <dbReference type="ChEBI" id="CHEBI:30616"/>
        <dbReference type="ChEBI" id="CHEBI:58354"/>
        <dbReference type="ChEBI" id="CHEBI:456216"/>
        <dbReference type="EC" id="2.7.1.49"/>
    </reaction>
</comment>
<dbReference type="KEGG" id="lji:ELX58_00865"/>
<dbReference type="GO" id="GO:0008972">
    <property type="term" value="F:phosphomethylpyrimidine kinase activity"/>
    <property type="evidence" value="ECO:0007669"/>
    <property type="project" value="UniProtKB-EC"/>
</dbReference>
<comment type="catalytic activity">
    <reaction evidence="2">
        <text>4-amino-2-methyl-5-(phosphooxymethyl)pyrimidine + ATP = 4-amino-2-methyl-5-(diphosphooxymethyl)pyrimidine + ADP</text>
        <dbReference type="Rhea" id="RHEA:19893"/>
        <dbReference type="ChEBI" id="CHEBI:30616"/>
        <dbReference type="ChEBI" id="CHEBI:57841"/>
        <dbReference type="ChEBI" id="CHEBI:58354"/>
        <dbReference type="ChEBI" id="CHEBI:456216"/>
        <dbReference type="EC" id="2.7.4.7"/>
    </reaction>
</comment>
<comment type="pathway">
    <text evidence="3">Cofactor biosynthesis; thiamine diphosphate biosynthesis; 4-amino-2-methyl-5-diphosphomethylpyrimidine from 5-amino-1-(5-phospho-D-ribosyl)imidazole: step 3/3.</text>
</comment>
<comment type="similarity">
    <text evidence="4">Belongs to the ThiD family.</text>
</comment>
<dbReference type="PANTHER" id="PTHR20858:SF17">
    <property type="entry name" value="HYDROXYMETHYLPYRIMIDINE_PHOSPHOMETHYLPYRIMIDINE KINASE THI20-RELATED"/>
    <property type="match status" value="1"/>
</dbReference>
<proteinExistence type="inferred from homology"/>
<comment type="pathway">
    <text evidence="13">Cofactor biosynthesis; thiamine diphosphate biosynthesis; 4-amino-2-methyl-5-diphosphomethylpyrimidine from 5-amino-1-(5-phospho-D-ribosyl)imidazole: step 2/3.</text>
</comment>
<dbReference type="AlphaFoldDB" id="A0A4P6ZK15"/>
<keyword evidence="11" id="KW-0067">ATP-binding</keyword>
<evidence type="ECO:0000256" key="10">
    <source>
        <dbReference type="ARBA" id="ARBA00022777"/>
    </source>
</evidence>
<dbReference type="GO" id="GO:0005829">
    <property type="term" value="C:cytosol"/>
    <property type="evidence" value="ECO:0007669"/>
    <property type="project" value="TreeGrafter"/>
</dbReference>
<evidence type="ECO:0000256" key="8">
    <source>
        <dbReference type="ARBA" id="ARBA00022679"/>
    </source>
</evidence>
<dbReference type="Proteomes" id="UP000294321">
    <property type="component" value="Chromosome"/>
</dbReference>
<dbReference type="SUPFAM" id="SSF53613">
    <property type="entry name" value="Ribokinase-like"/>
    <property type="match status" value="1"/>
</dbReference>
<dbReference type="FunFam" id="3.40.1190.20:FF:000003">
    <property type="entry name" value="Phosphomethylpyrimidine kinase ThiD"/>
    <property type="match status" value="1"/>
</dbReference>
<dbReference type="Pfam" id="PF08543">
    <property type="entry name" value="Phos_pyr_kin"/>
    <property type="match status" value="1"/>
</dbReference>
<keyword evidence="10 17" id="KW-0418">Kinase</keyword>
<evidence type="ECO:0000256" key="15">
    <source>
        <dbReference type="ARBA" id="ARBA00043176"/>
    </source>
</evidence>
<feature type="domain" description="Pyridoxamine kinase/Phosphomethylpyrimidine kinase" evidence="16">
    <location>
        <begin position="15"/>
        <end position="263"/>
    </location>
</feature>
<evidence type="ECO:0000256" key="13">
    <source>
        <dbReference type="ARBA" id="ARBA00037917"/>
    </source>
</evidence>
<evidence type="ECO:0000256" key="14">
    <source>
        <dbReference type="ARBA" id="ARBA00042102"/>
    </source>
</evidence>
<dbReference type="GO" id="GO:0005524">
    <property type="term" value="F:ATP binding"/>
    <property type="evidence" value="ECO:0007669"/>
    <property type="project" value="UniProtKB-KW"/>
</dbReference>
<reference evidence="18" key="1">
    <citation type="submission" date="2018-12" db="EMBL/GenBank/DDBJ databases">
        <title>A new species of lactobacillus.</title>
        <authorList>
            <person name="Jian Y."/>
            <person name="Xin L."/>
            <person name="Hong Z.J."/>
            <person name="Ming L.Z."/>
            <person name="Hong X.Z."/>
        </authorList>
    </citation>
    <scope>NUCLEOTIDE SEQUENCE [LARGE SCALE GENOMIC DNA]</scope>
    <source>
        <strain evidence="18">HSLZ-75</strain>
    </source>
</reference>
<dbReference type="InterPro" id="IPR029056">
    <property type="entry name" value="Ribokinase-like"/>
</dbReference>
<protein>
    <recommendedName>
        <fullName evidence="7">Hydroxymethylpyrimidine/phosphomethylpyrimidine kinase</fullName>
        <ecNumber evidence="5">2.7.1.49</ecNumber>
        <ecNumber evidence="6">2.7.4.7</ecNumber>
    </recommendedName>
    <alternativeName>
        <fullName evidence="14">Hydroxymethylpyrimidine kinase</fullName>
    </alternativeName>
    <alternativeName>
        <fullName evidence="15">Hydroxymethylpyrimidine phosphate kinase</fullName>
    </alternativeName>
</protein>
<dbReference type="Gene3D" id="3.40.1190.20">
    <property type="match status" value="1"/>
</dbReference>
<dbReference type="NCBIfam" id="TIGR00097">
    <property type="entry name" value="HMP-P_kinase"/>
    <property type="match status" value="1"/>
</dbReference>
<dbReference type="InterPro" id="IPR004399">
    <property type="entry name" value="HMP/HMP-P_kinase_dom"/>
</dbReference>
<name>A0A4P6ZK15_9LACO</name>
<dbReference type="CDD" id="cd01169">
    <property type="entry name" value="HMPP_kinase"/>
    <property type="match status" value="1"/>
</dbReference>
<evidence type="ECO:0000313" key="17">
    <source>
        <dbReference type="EMBL" id="QBP17752.1"/>
    </source>
</evidence>
<evidence type="ECO:0000313" key="18">
    <source>
        <dbReference type="Proteomes" id="UP000294321"/>
    </source>
</evidence>
<evidence type="ECO:0000256" key="6">
    <source>
        <dbReference type="ARBA" id="ARBA00012963"/>
    </source>
</evidence>
<keyword evidence="9" id="KW-0547">Nucleotide-binding</keyword>
<sequence>MINRFPQAVTIAGSDSDGSAGMQADLETFEHYHVYGASIITACVAGNSYGIHGSVVMPLSFIDQEFKDLADDFNIKAAKTGMLADSKLIDDVVKNYKKYNFGPLVVDPVIVTKHGAMLLKTSAFNTLKEKLIPLATVITPNYYEAQKLAEMPIKNDHDMLIAANKLMRMGAKNVMVKGRHNDPENQDSVRDLVLLENGKHFWLSGPYYKTKRKNGTGDTLSAGITAGLAKGMSVEDSIKNARQYVDNAIHQSLNIAHVYGPINHFAK</sequence>
<dbReference type="EC" id="2.7.4.7" evidence="6"/>
<dbReference type="EC" id="2.7.1.49" evidence="5"/>
<organism evidence="17 18">
    <name type="scientific">Acetilactobacillus jinshanensis</name>
    <dbReference type="NCBI Taxonomy" id="1720083"/>
    <lineage>
        <taxon>Bacteria</taxon>
        <taxon>Bacillati</taxon>
        <taxon>Bacillota</taxon>
        <taxon>Bacilli</taxon>
        <taxon>Lactobacillales</taxon>
        <taxon>Lactobacillaceae</taxon>
        <taxon>Acetilactobacillus</taxon>
    </lineage>
</organism>
<dbReference type="RefSeq" id="WP_133441297.1">
    <property type="nucleotide sequence ID" value="NZ_CP034726.1"/>
</dbReference>
<evidence type="ECO:0000259" key="16">
    <source>
        <dbReference type="Pfam" id="PF08543"/>
    </source>
</evidence>
<evidence type="ECO:0000256" key="4">
    <source>
        <dbReference type="ARBA" id="ARBA00009879"/>
    </source>
</evidence>
<evidence type="ECO:0000256" key="12">
    <source>
        <dbReference type="ARBA" id="ARBA00022977"/>
    </source>
</evidence>
<evidence type="ECO:0000256" key="3">
    <source>
        <dbReference type="ARBA" id="ARBA00004769"/>
    </source>
</evidence>
<evidence type="ECO:0000256" key="7">
    <source>
        <dbReference type="ARBA" id="ARBA00019161"/>
    </source>
</evidence>
<evidence type="ECO:0000256" key="9">
    <source>
        <dbReference type="ARBA" id="ARBA00022741"/>
    </source>
</evidence>
<dbReference type="PANTHER" id="PTHR20858">
    <property type="entry name" value="PHOSPHOMETHYLPYRIMIDINE KINASE"/>
    <property type="match status" value="1"/>
</dbReference>
<evidence type="ECO:0000256" key="11">
    <source>
        <dbReference type="ARBA" id="ARBA00022840"/>
    </source>
</evidence>
<accession>A0A4P6ZK15</accession>
<dbReference type="EMBL" id="CP034726">
    <property type="protein sequence ID" value="QBP17752.1"/>
    <property type="molecule type" value="Genomic_DNA"/>
</dbReference>
<keyword evidence="8 17" id="KW-0808">Transferase</keyword>
<gene>
    <name evidence="17" type="primary">thiD</name>
    <name evidence="17" type="ORF">ELX58_00865</name>
</gene>
<evidence type="ECO:0000256" key="2">
    <source>
        <dbReference type="ARBA" id="ARBA00000565"/>
    </source>
</evidence>
<dbReference type="InterPro" id="IPR013749">
    <property type="entry name" value="PM/HMP-P_kinase-1"/>
</dbReference>
<evidence type="ECO:0000256" key="5">
    <source>
        <dbReference type="ARBA" id="ARBA00012135"/>
    </source>
</evidence>
<keyword evidence="12" id="KW-0784">Thiamine biosynthesis</keyword>
<dbReference type="GO" id="GO:0009228">
    <property type="term" value="P:thiamine biosynthetic process"/>
    <property type="evidence" value="ECO:0007669"/>
    <property type="project" value="UniProtKB-KW"/>
</dbReference>
<dbReference type="GO" id="GO:0008902">
    <property type="term" value="F:hydroxymethylpyrimidine kinase activity"/>
    <property type="evidence" value="ECO:0007669"/>
    <property type="project" value="UniProtKB-EC"/>
</dbReference>